<evidence type="ECO:0000313" key="2">
    <source>
        <dbReference type="Proteomes" id="UP000183639"/>
    </source>
</evidence>
<dbReference type="AlphaFoldDB" id="A0A1I3CD17"/>
<dbReference type="Proteomes" id="UP000183639">
    <property type="component" value="Unassembled WGS sequence"/>
</dbReference>
<proteinExistence type="predicted"/>
<dbReference type="OrthoDB" id="1663802at2"/>
<reference evidence="1 2" key="1">
    <citation type="submission" date="2016-10" db="EMBL/GenBank/DDBJ databases">
        <authorList>
            <person name="de Groot N.N."/>
        </authorList>
    </citation>
    <scope>NUCLEOTIDE SEQUENCE [LARGE SCALE GENOMIC DNA]</scope>
    <source>
        <strain evidence="1 2">Z108</strain>
    </source>
</reference>
<accession>A0A1I3CD17</accession>
<name>A0A1I3CD17_SELRU</name>
<organism evidence="1 2">
    <name type="scientific">Selenomonas ruminantium</name>
    <dbReference type="NCBI Taxonomy" id="971"/>
    <lineage>
        <taxon>Bacteria</taxon>
        <taxon>Bacillati</taxon>
        <taxon>Bacillota</taxon>
        <taxon>Negativicutes</taxon>
        <taxon>Selenomonadales</taxon>
        <taxon>Selenomonadaceae</taxon>
        <taxon>Selenomonas</taxon>
    </lineage>
</organism>
<dbReference type="RefSeq" id="WP_075442117.1">
    <property type="nucleotide sequence ID" value="NZ_FOQK01000003.1"/>
</dbReference>
<protein>
    <submittedName>
        <fullName evidence="1">Uncharacterized protein</fullName>
    </submittedName>
</protein>
<evidence type="ECO:0000313" key="1">
    <source>
        <dbReference type="EMBL" id="SFH72432.1"/>
    </source>
</evidence>
<dbReference type="EMBL" id="FOQK01000003">
    <property type="protein sequence ID" value="SFH72432.1"/>
    <property type="molecule type" value="Genomic_DNA"/>
</dbReference>
<gene>
    <name evidence="1" type="ORF">SAMN04487861_10364</name>
</gene>
<sequence length="256" mass="29462">MAADSDKQKLREEMQDMFGEMLELHKRMLLVAIELHKAMEEDGDPRGISNSNEFLSLMKQQRTLLILGMVHKANMADSEEECGKLIPFPVRATKANLEATVRHYIPQNIERLAKEHADIMRMAKVTGYFAWSLPKSCVSHVKTTTVTTYECANCNVLCNAKENFAGNGFDFLHRQLYRQYAQWNSWMRQFLGERKKTLAELQPAIVDEACRKHLMEHFAKADTFDGQECYGCPVIRQSFAALQKQNAKWNDADEIH</sequence>